<name>A0A5C0VJY3_9SPHI</name>
<proteinExistence type="predicted"/>
<dbReference type="KEGG" id="pej:FYC62_15005"/>
<evidence type="ECO:0000313" key="2">
    <source>
        <dbReference type="Proteomes" id="UP000323653"/>
    </source>
</evidence>
<reference evidence="1 2" key="1">
    <citation type="submission" date="2019-08" db="EMBL/GenBank/DDBJ databases">
        <title>Pedobacter sp. nov., isolated from Han river, South Korea.</title>
        <authorList>
            <person name="Lee D.-H."/>
            <person name="Kim Y.-S."/>
            <person name="Hwang E.-M."/>
            <person name="Le Tran T.C."/>
            <person name="Cha C.-J."/>
        </authorList>
    </citation>
    <scope>NUCLEOTIDE SEQUENCE [LARGE SCALE GENOMIC DNA]</scope>
    <source>
        <strain evidence="1 2">CJ43</strain>
    </source>
</reference>
<dbReference type="Proteomes" id="UP000323653">
    <property type="component" value="Chromosome"/>
</dbReference>
<dbReference type="AlphaFoldDB" id="A0A5C0VJY3"/>
<gene>
    <name evidence="1" type="ORF">FYC62_15005</name>
</gene>
<keyword evidence="2" id="KW-1185">Reference proteome</keyword>
<dbReference type="EMBL" id="CP043329">
    <property type="protein sequence ID" value="QEK52826.1"/>
    <property type="molecule type" value="Genomic_DNA"/>
</dbReference>
<accession>A0A5C0VJY3</accession>
<organism evidence="1 2">
    <name type="scientific">Pedobacter aquae</name>
    <dbReference type="NCBI Taxonomy" id="2605747"/>
    <lineage>
        <taxon>Bacteria</taxon>
        <taxon>Pseudomonadati</taxon>
        <taxon>Bacteroidota</taxon>
        <taxon>Sphingobacteriia</taxon>
        <taxon>Sphingobacteriales</taxon>
        <taxon>Sphingobacteriaceae</taxon>
        <taxon>Pedobacter</taxon>
    </lineage>
</organism>
<sequence>MSIQTYSLNPFCTHPKGVGKSVKDKWYVYFYYSKIQGVRKLYRSYTDLNNMHQHAYPSL</sequence>
<protein>
    <submittedName>
        <fullName evidence="1">Uncharacterized protein</fullName>
    </submittedName>
</protein>
<evidence type="ECO:0000313" key="1">
    <source>
        <dbReference type="EMBL" id="QEK52826.1"/>
    </source>
</evidence>
<dbReference type="RefSeq" id="WP_149075517.1">
    <property type="nucleotide sequence ID" value="NZ_CP043329.1"/>
</dbReference>